<organism evidence="2 3">
    <name type="scientific">Cannabis sativa</name>
    <name type="common">Hemp</name>
    <name type="synonym">Marijuana</name>
    <dbReference type="NCBI Taxonomy" id="3483"/>
    <lineage>
        <taxon>Eukaryota</taxon>
        <taxon>Viridiplantae</taxon>
        <taxon>Streptophyta</taxon>
        <taxon>Embryophyta</taxon>
        <taxon>Tracheophyta</taxon>
        <taxon>Spermatophyta</taxon>
        <taxon>Magnoliopsida</taxon>
        <taxon>eudicotyledons</taxon>
        <taxon>Gunneridae</taxon>
        <taxon>Pentapetalae</taxon>
        <taxon>rosids</taxon>
        <taxon>fabids</taxon>
        <taxon>Rosales</taxon>
        <taxon>Cannabaceae</taxon>
        <taxon>Cannabis</taxon>
    </lineage>
</organism>
<dbReference type="InterPro" id="IPR006917">
    <property type="entry name" value="SOUL_heme-bd"/>
</dbReference>
<gene>
    <name evidence="2" type="ORF">F8388_004834</name>
</gene>
<evidence type="ECO:0000313" key="3">
    <source>
        <dbReference type="Proteomes" id="UP000525078"/>
    </source>
</evidence>
<dbReference type="Proteomes" id="UP000525078">
    <property type="component" value="Unassembled WGS sequence"/>
</dbReference>
<evidence type="ECO:0000313" key="2">
    <source>
        <dbReference type="EMBL" id="KAF4396866.1"/>
    </source>
</evidence>
<dbReference type="InterPro" id="IPR011256">
    <property type="entry name" value="Reg_factor_effector_dom_sf"/>
</dbReference>
<comment type="similarity">
    <text evidence="1">Belongs to the HEBP family.</text>
</comment>
<proteinExistence type="inferred from homology"/>
<reference evidence="2 3" key="1">
    <citation type="journal article" date="2020" name="bioRxiv">
        <title>Sequence and annotation of 42 cannabis genomes reveals extensive copy number variation in cannabinoid synthesis and pathogen resistance genes.</title>
        <authorList>
            <person name="Mckernan K.J."/>
            <person name="Helbert Y."/>
            <person name="Kane L.T."/>
            <person name="Ebling H."/>
            <person name="Zhang L."/>
            <person name="Liu B."/>
            <person name="Eaton Z."/>
            <person name="Mclaughlin S."/>
            <person name="Kingan S."/>
            <person name="Baybayan P."/>
            <person name="Concepcion G."/>
            <person name="Jordan M."/>
            <person name="Riva A."/>
            <person name="Barbazuk W."/>
            <person name="Harkins T."/>
        </authorList>
    </citation>
    <scope>NUCLEOTIDE SEQUENCE [LARGE SCALE GENOMIC DNA]</scope>
    <source>
        <strain evidence="3">cv. Jamaican Lion 4</strain>
        <tissue evidence="2">Leaf</tissue>
    </source>
</reference>
<dbReference type="PANTHER" id="PTHR11220:SF54">
    <property type="entry name" value="OS02G0533200 PROTEIN"/>
    <property type="match status" value="1"/>
</dbReference>
<accession>A0A7J6HNM5</accession>
<protein>
    <recommendedName>
        <fullName evidence="4">SOUL heme-binding protein</fullName>
    </recommendedName>
</protein>
<dbReference type="Gene3D" id="3.20.80.10">
    <property type="entry name" value="Regulatory factor, effector binding domain"/>
    <property type="match status" value="1"/>
</dbReference>
<comment type="caution">
    <text evidence="2">The sequence shown here is derived from an EMBL/GenBank/DDBJ whole genome shotgun (WGS) entry which is preliminary data.</text>
</comment>
<evidence type="ECO:0008006" key="4">
    <source>
        <dbReference type="Google" id="ProtNLM"/>
    </source>
</evidence>
<sequence length="293" mass="33069">MAAYGISSIFPTISSSLSFFNPRTTISMAANRATQIQPRRRSMSALEARVSLVLALASQTSATSQRLLAELATETAKYVFPKRFESRTLEEALMTVPDIETLNFRVLSRTDQYEIREVEPYFVAETTMPGKTGFDLNGASQSFNVLAEYLFGKNTKREQMEMTTPVITSKAQPNGEKMEMTTPVITKRGGDEDKWQMSFVLPSKYGADVPLPNNPSVKIKEVPRKIVAVVAFSGFVTDEEVKRRESKLREALKNDRRFQVKEGASVEISQYNPPFTLPFQRRNEIAIELENRE</sequence>
<dbReference type="AlphaFoldDB" id="A0A7J6HNM5"/>
<dbReference type="EMBL" id="JAATIP010000001">
    <property type="protein sequence ID" value="KAF4396866.1"/>
    <property type="molecule type" value="Genomic_DNA"/>
</dbReference>
<dbReference type="PANTHER" id="PTHR11220">
    <property type="entry name" value="HEME-BINDING PROTEIN-RELATED"/>
    <property type="match status" value="1"/>
</dbReference>
<dbReference type="Pfam" id="PF04832">
    <property type="entry name" value="SOUL"/>
    <property type="match status" value="2"/>
</dbReference>
<evidence type="ECO:0000256" key="1">
    <source>
        <dbReference type="ARBA" id="ARBA00009817"/>
    </source>
</evidence>
<dbReference type="SUPFAM" id="SSF55136">
    <property type="entry name" value="Probable bacterial effector-binding domain"/>
    <property type="match status" value="2"/>
</dbReference>
<name>A0A7J6HNM5_CANSA</name>